<keyword evidence="7" id="KW-0732">Signal</keyword>
<evidence type="ECO:0000256" key="6">
    <source>
        <dbReference type="ARBA" id="ARBA00022692"/>
    </source>
</evidence>
<accession>A0ABR1BDM9</accession>
<keyword evidence="6 11" id="KW-0812">Transmembrane</keyword>
<keyword evidence="9 11" id="KW-1133">Transmembrane helix</keyword>
<reference evidence="12 13" key="1">
    <citation type="submission" date="2023-09" db="EMBL/GenBank/DDBJ databases">
        <title>Genomes of two closely related lineages of the louse Polyplax serrata with different host specificities.</title>
        <authorList>
            <person name="Martinu J."/>
            <person name="Tarabai H."/>
            <person name="Stefka J."/>
            <person name="Hypsa V."/>
        </authorList>
    </citation>
    <scope>NUCLEOTIDE SEQUENCE [LARGE SCALE GENOMIC DNA]</scope>
    <source>
        <strain evidence="12">98ZLc_SE</strain>
    </source>
</reference>
<evidence type="ECO:0000256" key="5">
    <source>
        <dbReference type="ARBA" id="ARBA00017611"/>
    </source>
</evidence>
<evidence type="ECO:0000256" key="4">
    <source>
        <dbReference type="ARBA" id="ARBA00008905"/>
    </source>
</evidence>
<organism evidence="12 13">
    <name type="scientific">Polyplax serrata</name>
    <name type="common">Common mouse louse</name>
    <dbReference type="NCBI Taxonomy" id="468196"/>
    <lineage>
        <taxon>Eukaryota</taxon>
        <taxon>Metazoa</taxon>
        <taxon>Ecdysozoa</taxon>
        <taxon>Arthropoda</taxon>
        <taxon>Hexapoda</taxon>
        <taxon>Insecta</taxon>
        <taxon>Pterygota</taxon>
        <taxon>Neoptera</taxon>
        <taxon>Paraneoptera</taxon>
        <taxon>Psocodea</taxon>
        <taxon>Troctomorpha</taxon>
        <taxon>Phthiraptera</taxon>
        <taxon>Anoplura</taxon>
        <taxon>Polyplacidae</taxon>
        <taxon>Polyplax</taxon>
    </lineage>
</organism>
<evidence type="ECO:0000256" key="11">
    <source>
        <dbReference type="RuleBase" id="RU361143"/>
    </source>
</evidence>
<evidence type="ECO:0000313" key="12">
    <source>
        <dbReference type="EMBL" id="KAK6641550.1"/>
    </source>
</evidence>
<evidence type="ECO:0000256" key="7">
    <source>
        <dbReference type="ARBA" id="ARBA00022729"/>
    </source>
</evidence>
<proteinExistence type="inferred from homology"/>
<evidence type="ECO:0000256" key="8">
    <source>
        <dbReference type="ARBA" id="ARBA00022824"/>
    </source>
</evidence>
<protein>
    <recommendedName>
        <fullName evidence="5 11">Dolichyl-diphosphooligosaccharide--protein glycosyltransferase subunit 1</fullName>
    </recommendedName>
</protein>
<dbReference type="PANTHER" id="PTHR21049:SF0">
    <property type="entry name" value="DOLICHYL-DIPHOSPHOOLIGOSACCHARIDE--PROTEIN GLYCOSYLTRANSFERASE SUBUNIT 1"/>
    <property type="match status" value="1"/>
</dbReference>
<dbReference type="EMBL" id="JAWJWF010000001">
    <property type="protein sequence ID" value="KAK6641550.1"/>
    <property type="molecule type" value="Genomic_DNA"/>
</dbReference>
<comment type="pathway">
    <text evidence="3 11">Protein modification; protein glycosylation.</text>
</comment>
<dbReference type="Proteomes" id="UP001359485">
    <property type="component" value="Unassembled WGS sequence"/>
</dbReference>
<dbReference type="Pfam" id="PF04597">
    <property type="entry name" value="Ribophorin_I"/>
    <property type="match status" value="1"/>
</dbReference>
<evidence type="ECO:0000256" key="2">
    <source>
        <dbReference type="ARBA" id="ARBA00004115"/>
    </source>
</evidence>
<dbReference type="PANTHER" id="PTHR21049">
    <property type="entry name" value="RIBOPHORIN I"/>
    <property type="match status" value="1"/>
</dbReference>
<evidence type="ECO:0000256" key="9">
    <source>
        <dbReference type="ARBA" id="ARBA00022989"/>
    </source>
</evidence>
<feature type="transmembrane region" description="Helical" evidence="11">
    <location>
        <begin position="366"/>
        <end position="385"/>
    </location>
</feature>
<evidence type="ECO:0000256" key="3">
    <source>
        <dbReference type="ARBA" id="ARBA00004922"/>
    </source>
</evidence>
<evidence type="ECO:0000256" key="1">
    <source>
        <dbReference type="ARBA" id="ARBA00002791"/>
    </source>
</evidence>
<keyword evidence="13" id="KW-1185">Reference proteome</keyword>
<keyword evidence="10 11" id="KW-0472">Membrane</keyword>
<name>A0ABR1BDM9_POLSC</name>
<comment type="function">
    <text evidence="1 11">Subunit of the oligosaccharyl transferase (OST) complex that catalyzes the initial transfer of a defined glycan (Glc(3)Man(9)GlcNAc(2) in eukaryotes) from the lipid carrier dolichol-pyrophosphate to an asparagine residue within an Asn-X-Ser/Thr consensus motif in nascent polypeptide chains, the first step in protein N-glycosylation. N-glycosylation occurs cotranslationally and the complex associates with the Sec61 complex at the channel-forming translocon complex that mediates protein translocation across the endoplasmic reticulum (ER). All subunits are required for a maximal enzyme activity.</text>
</comment>
<comment type="caution">
    <text evidence="12">The sequence shown here is derived from an EMBL/GenBank/DDBJ whole genome shotgun (WGS) entry which is preliminary data.</text>
</comment>
<comment type="subunit">
    <text evidence="11">Component of the oligosaccharyltransferase (OST) complex.</text>
</comment>
<dbReference type="InterPro" id="IPR007676">
    <property type="entry name" value="Ribophorin_I"/>
</dbReference>
<evidence type="ECO:0000313" key="13">
    <source>
        <dbReference type="Proteomes" id="UP001359485"/>
    </source>
</evidence>
<keyword evidence="8 11" id="KW-0256">Endoplasmic reticulum</keyword>
<evidence type="ECO:0000256" key="10">
    <source>
        <dbReference type="ARBA" id="ARBA00023136"/>
    </source>
</evidence>
<gene>
    <name evidence="12" type="ORF">RUM44_013262</name>
</gene>
<comment type="similarity">
    <text evidence="4 11">Belongs to the OST1 family.</text>
</comment>
<sequence>MLKDVKPRISFISCHTTEGKKSLKISFTNVQGHDDKLLWRIDFKDNLQPGKSLGVEIETVLTHYLKPYPAAITQKEKQLLLFNGNSYFFSPYKTVKQSTTVAVGTKNIENYTKIKPTSLSDTNIVYGPYSNIEPFQLEKVVVHYENNSPFLTITHLERVIEVSHWGNIAVEETISMEHKGALLKNSFSRYDYQRESQSGLSSVKSFKTILPASATDAYYRDEIGNISTSHMRVLADSVEIELRPRFPLFGGWKTKYVLGYNVPSYEYLYNSGDQFLLKLRVLDHIFDDMIVNDLTTKIILPEGVQGVQLKTPYPVQRLPDQLHFTYLDTSGRKVIVLKKDNLVENHIQDFELSYTFPKILMLHEPVLAILAFFIMFLLVIIYVRLDFSISKNDPKKDE</sequence>
<comment type="subcellular location">
    <subcellularLocation>
        <location evidence="2 11">Endoplasmic reticulum membrane</location>
        <topology evidence="2 11">Single-pass type I membrane protein</topology>
    </subcellularLocation>
</comment>